<keyword evidence="3 6" id="KW-0812">Transmembrane</keyword>
<dbReference type="PANTHER" id="PTHR11266:SF80">
    <property type="entry name" value="PEROXISOMAL MEMBRANE PROTEIN 2"/>
    <property type="match status" value="1"/>
</dbReference>
<dbReference type="PANTHER" id="PTHR11266">
    <property type="entry name" value="PEROXISOMAL MEMBRANE PROTEIN 2, PXMP2 MPV17"/>
    <property type="match status" value="1"/>
</dbReference>
<evidence type="ECO:0000256" key="6">
    <source>
        <dbReference type="RuleBase" id="RU363053"/>
    </source>
</evidence>
<sequence>MMAGHTAPGRSFDRLLLQQYLLLLKKYPIPTKSVTSGILSGFGNILSQVIERRGKQPNTGMSLDIGGPIRFGVFGLVFTGPLSHFFYQFLDKYIPSNVAFSQIKRLLVDRLVFAPAFLALFFFVISMLEGKKMKALKDKMQTSYWIALKMNWKVWTIFQYININYVPPQFRVLFANLVALFWYAYLASIRR</sequence>
<feature type="transmembrane region" description="Helical" evidence="6">
    <location>
        <begin position="110"/>
        <end position="130"/>
    </location>
</feature>
<accession>V9LBA5</accession>
<dbReference type="EMBL" id="JW876991">
    <property type="protein sequence ID" value="AFP09508.1"/>
    <property type="molecule type" value="mRNA"/>
</dbReference>
<keyword evidence="5 6" id="KW-0472">Membrane</keyword>
<dbReference type="InterPro" id="IPR007248">
    <property type="entry name" value="Mpv17_PMP22"/>
</dbReference>
<comment type="similarity">
    <text evidence="2 6">Belongs to the peroxisomal membrane protein PXMP2/4 family.</text>
</comment>
<evidence type="ECO:0000256" key="2">
    <source>
        <dbReference type="ARBA" id="ARBA00006824"/>
    </source>
</evidence>
<reference evidence="7" key="1">
    <citation type="journal article" date="2014" name="Nature">
        <title>Elephant shark genome provides unique insights into gnathostome evolution.</title>
        <authorList>
            <consortium name="International Elephant Shark Genome Sequencing Consortium"/>
            <person name="Venkatesh B."/>
            <person name="Lee A.P."/>
            <person name="Ravi V."/>
            <person name="Maurya A.K."/>
            <person name="Lian M.M."/>
            <person name="Swann J.B."/>
            <person name="Ohta Y."/>
            <person name="Flajnik M.F."/>
            <person name="Sutoh Y."/>
            <person name="Kasahara M."/>
            <person name="Hoon S."/>
            <person name="Gangu V."/>
            <person name="Roy S.W."/>
            <person name="Irimia M."/>
            <person name="Korzh V."/>
            <person name="Kondrychyn I."/>
            <person name="Lim Z.W."/>
            <person name="Tay B.H."/>
            <person name="Tohari S."/>
            <person name="Kong K.W."/>
            <person name="Ho S."/>
            <person name="Lorente-Galdos B."/>
            <person name="Quilez J."/>
            <person name="Marques-Bonet T."/>
            <person name="Raney B.J."/>
            <person name="Ingham P.W."/>
            <person name="Tay A."/>
            <person name="Hillier L.W."/>
            <person name="Minx P."/>
            <person name="Boehm T."/>
            <person name="Wilson R.K."/>
            <person name="Brenner S."/>
            <person name="Warren W.C."/>
        </authorList>
    </citation>
    <scope>NUCLEOTIDE SEQUENCE</scope>
    <source>
        <tissue evidence="7">Spleen</tissue>
    </source>
</reference>
<organism evidence="7">
    <name type="scientific">Callorhinchus milii</name>
    <name type="common">Ghost shark</name>
    <dbReference type="NCBI Taxonomy" id="7868"/>
    <lineage>
        <taxon>Eukaryota</taxon>
        <taxon>Metazoa</taxon>
        <taxon>Chordata</taxon>
        <taxon>Craniata</taxon>
        <taxon>Vertebrata</taxon>
        <taxon>Chondrichthyes</taxon>
        <taxon>Holocephali</taxon>
        <taxon>Chimaeriformes</taxon>
        <taxon>Callorhinchidae</taxon>
        <taxon>Callorhinchus</taxon>
    </lineage>
</organism>
<evidence type="ECO:0000313" key="7">
    <source>
        <dbReference type="EMBL" id="AFP09508.1"/>
    </source>
</evidence>
<feature type="transmembrane region" description="Helical" evidence="6">
    <location>
        <begin position="71"/>
        <end position="90"/>
    </location>
</feature>
<evidence type="ECO:0000256" key="5">
    <source>
        <dbReference type="ARBA" id="ARBA00023136"/>
    </source>
</evidence>
<dbReference type="GO" id="GO:0005778">
    <property type="term" value="C:peroxisomal membrane"/>
    <property type="evidence" value="ECO:0007669"/>
    <property type="project" value="TreeGrafter"/>
</dbReference>
<keyword evidence="4 6" id="KW-1133">Transmembrane helix</keyword>
<dbReference type="Pfam" id="PF04117">
    <property type="entry name" value="Mpv17_PMP22"/>
    <property type="match status" value="1"/>
</dbReference>
<comment type="subcellular location">
    <subcellularLocation>
        <location evidence="1">Membrane</location>
        <topology evidence="1">Multi-pass membrane protein</topology>
    </subcellularLocation>
</comment>
<evidence type="ECO:0000256" key="3">
    <source>
        <dbReference type="ARBA" id="ARBA00022692"/>
    </source>
</evidence>
<protein>
    <submittedName>
        <fullName evidence="7">Peroxisomal membrane protein 2-like protein</fullName>
    </submittedName>
</protein>
<evidence type="ECO:0000256" key="1">
    <source>
        <dbReference type="ARBA" id="ARBA00004141"/>
    </source>
</evidence>
<evidence type="ECO:0000256" key="4">
    <source>
        <dbReference type="ARBA" id="ARBA00022989"/>
    </source>
</evidence>
<proteinExistence type="evidence at transcript level"/>
<feature type="transmembrane region" description="Helical" evidence="6">
    <location>
        <begin position="169"/>
        <end position="186"/>
    </location>
</feature>
<name>V9LBA5_CALMI</name>
<dbReference type="AlphaFoldDB" id="V9LBA5"/>